<evidence type="ECO:0000313" key="2">
    <source>
        <dbReference type="Proteomes" id="UP000240572"/>
    </source>
</evidence>
<dbReference type="AlphaFoldDB" id="A0A2P8D383"/>
<protein>
    <submittedName>
        <fullName evidence="1">Methyltransferase family protein</fullName>
    </submittedName>
</protein>
<sequence length="207" mass="22475">MEQQVPGTEGYAAAGQRFVAATLALDFRELHQDFMPFFPQTPGYILDIGAGIGRDAATFAGMGHSVIAVEPLVSFRHTGMNMYPASGVEWIDDALPALRMLEGMEDRFDFILVSGVWHHICPEEQQAAVARTATLLKPGGILALSLRNGPAGVGGHVFPTNGRQTIATAGQYGLTPLLWLEHQPSMMPGKQAVYWTKLVLKKQGDKE</sequence>
<dbReference type="Proteomes" id="UP000240572">
    <property type="component" value="Unassembled WGS sequence"/>
</dbReference>
<dbReference type="CDD" id="cd02440">
    <property type="entry name" value="AdoMet_MTases"/>
    <property type="match status" value="1"/>
</dbReference>
<dbReference type="RefSeq" id="WP_106523578.1">
    <property type="nucleotide sequence ID" value="NZ_PYGD01000005.1"/>
</dbReference>
<dbReference type="Pfam" id="PF13489">
    <property type="entry name" value="Methyltransf_23"/>
    <property type="match status" value="1"/>
</dbReference>
<evidence type="ECO:0000313" key="1">
    <source>
        <dbReference type="EMBL" id="PSK91687.1"/>
    </source>
</evidence>
<dbReference type="Gene3D" id="3.40.50.150">
    <property type="entry name" value="Vaccinia Virus protein VP39"/>
    <property type="match status" value="1"/>
</dbReference>
<accession>A0A2P8D383</accession>
<keyword evidence="2" id="KW-1185">Reference proteome</keyword>
<dbReference type="OrthoDB" id="653491at2"/>
<dbReference type="EMBL" id="PYGD01000005">
    <property type="protein sequence ID" value="PSK91687.1"/>
    <property type="molecule type" value="Genomic_DNA"/>
</dbReference>
<dbReference type="GO" id="GO:0008168">
    <property type="term" value="F:methyltransferase activity"/>
    <property type="evidence" value="ECO:0007669"/>
    <property type="project" value="UniProtKB-KW"/>
</dbReference>
<keyword evidence="1" id="KW-0808">Transferase</keyword>
<reference evidence="1 2" key="1">
    <citation type="submission" date="2018-03" db="EMBL/GenBank/DDBJ databases">
        <title>Genomic Encyclopedia of Type Strains, Phase III (KMG-III): the genomes of soil and plant-associated and newly described type strains.</title>
        <authorList>
            <person name="Whitman W."/>
        </authorList>
    </citation>
    <scope>NUCLEOTIDE SEQUENCE [LARGE SCALE GENOMIC DNA]</scope>
    <source>
        <strain evidence="1 2">CGMCC 1.12700</strain>
    </source>
</reference>
<name>A0A2P8D383_9BACT</name>
<dbReference type="GO" id="GO:0032259">
    <property type="term" value="P:methylation"/>
    <property type="evidence" value="ECO:0007669"/>
    <property type="project" value="UniProtKB-KW"/>
</dbReference>
<comment type="caution">
    <text evidence="1">The sequence shown here is derived from an EMBL/GenBank/DDBJ whole genome shotgun (WGS) entry which is preliminary data.</text>
</comment>
<gene>
    <name evidence="1" type="ORF">B0I18_105272</name>
</gene>
<dbReference type="SUPFAM" id="SSF53335">
    <property type="entry name" value="S-adenosyl-L-methionine-dependent methyltransferases"/>
    <property type="match status" value="1"/>
</dbReference>
<dbReference type="InterPro" id="IPR029063">
    <property type="entry name" value="SAM-dependent_MTases_sf"/>
</dbReference>
<organism evidence="1 2">
    <name type="scientific">Taibaiella chishuiensis</name>
    <dbReference type="NCBI Taxonomy" id="1434707"/>
    <lineage>
        <taxon>Bacteria</taxon>
        <taxon>Pseudomonadati</taxon>
        <taxon>Bacteroidota</taxon>
        <taxon>Chitinophagia</taxon>
        <taxon>Chitinophagales</taxon>
        <taxon>Chitinophagaceae</taxon>
        <taxon>Taibaiella</taxon>
    </lineage>
</organism>
<proteinExistence type="predicted"/>
<keyword evidence="1" id="KW-0489">Methyltransferase</keyword>